<dbReference type="RefSeq" id="WP_133878667.1">
    <property type="nucleotide sequence ID" value="NZ_BOMD01000092.1"/>
</dbReference>
<name>A0A4R6JAL9_9ACTN</name>
<dbReference type="Proteomes" id="UP000294901">
    <property type="component" value="Unassembled WGS sequence"/>
</dbReference>
<keyword evidence="3" id="KW-1185">Reference proteome</keyword>
<evidence type="ECO:0000256" key="1">
    <source>
        <dbReference type="SAM" id="MobiDB-lite"/>
    </source>
</evidence>
<evidence type="ECO:0000313" key="3">
    <source>
        <dbReference type="Proteomes" id="UP000294901"/>
    </source>
</evidence>
<dbReference type="EMBL" id="SNWR01000002">
    <property type="protein sequence ID" value="TDO32734.1"/>
    <property type="molecule type" value="Genomic_DNA"/>
</dbReference>
<reference evidence="2 3" key="1">
    <citation type="submission" date="2019-03" db="EMBL/GenBank/DDBJ databases">
        <title>Sequencing the genomes of 1000 actinobacteria strains.</title>
        <authorList>
            <person name="Klenk H.-P."/>
        </authorList>
    </citation>
    <scope>NUCLEOTIDE SEQUENCE [LARGE SCALE GENOMIC DNA]</scope>
    <source>
        <strain evidence="2 3">DSM 43805</strain>
    </source>
</reference>
<protein>
    <submittedName>
        <fullName evidence="2">Uncharacterized protein</fullName>
    </submittedName>
</protein>
<feature type="compositionally biased region" description="Basic and acidic residues" evidence="1">
    <location>
        <begin position="40"/>
        <end position="53"/>
    </location>
</feature>
<proteinExistence type="predicted"/>
<evidence type="ECO:0000313" key="2">
    <source>
        <dbReference type="EMBL" id="TDO32734.1"/>
    </source>
</evidence>
<accession>A0A4R6JAL9</accession>
<feature type="region of interest" description="Disordered" evidence="1">
    <location>
        <begin position="33"/>
        <end position="53"/>
    </location>
</feature>
<comment type="caution">
    <text evidence="2">The sequence shown here is derived from an EMBL/GenBank/DDBJ whole genome shotgun (WGS) entry which is preliminary data.</text>
</comment>
<organism evidence="2 3">
    <name type="scientific">Paractinoplanes brasiliensis</name>
    <dbReference type="NCBI Taxonomy" id="52695"/>
    <lineage>
        <taxon>Bacteria</taxon>
        <taxon>Bacillati</taxon>
        <taxon>Actinomycetota</taxon>
        <taxon>Actinomycetes</taxon>
        <taxon>Micromonosporales</taxon>
        <taxon>Micromonosporaceae</taxon>
        <taxon>Paractinoplanes</taxon>
    </lineage>
</organism>
<sequence>MTPLTEILAISSTTIAAISATISAISAANSRRSARASETALRETREQRQADNARRELNTIGDIYDQATELIRALAVDLYRDPASVEQRRERLRRQMIVAGISAPGVQHLLSATGPLTEDQIEAVRADLTKRSASLHRVITGTSER</sequence>
<dbReference type="AlphaFoldDB" id="A0A4R6JAL9"/>
<gene>
    <name evidence="2" type="ORF">C8E87_8206</name>
</gene>